<keyword evidence="6" id="KW-1003">Cell membrane</keyword>
<dbReference type="EMBL" id="CAJVAP010000040">
    <property type="protein sequence ID" value="CAG7621671.1"/>
    <property type="molecule type" value="Genomic_DNA"/>
</dbReference>
<evidence type="ECO:0000313" key="9">
    <source>
        <dbReference type="EMBL" id="CAG7621671.1"/>
    </source>
</evidence>
<protein>
    <submittedName>
        <fullName evidence="9">Zinc-transporting ATPase</fullName>
        <ecNumber evidence="9">3.6.3.-</ecNumber>
    </submittedName>
</protein>
<dbReference type="AlphaFoldDB" id="A0A916K0P0"/>
<feature type="transmembrane region" description="Helical" evidence="6">
    <location>
        <begin position="605"/>
        <end position="624"/>
    </location>
</feature>
<evidence type="ECO:0000259" key="8">
    <source>
        <dbReference type="Pfam" id="PF00122"/>
    </source>
</evidence>
<dbReference type="SFLD" id="SFLDG00002">
    <property type="entry name" value="C1.7:_P-type_atpase_like"/>
    <property type="match status" value="1"/>
</dbReference>
<dbReference type="SFLD" id="SFLDS00003">
    <property type="entry name" value="Haloacid_Dehalogenase"/>
    <property type="match status" value="1"/>
</dbReference>
<feature type="transmembrane region" description="Helical" evidence="6">
    <location>
        <begin position="270"/>
        <end position="291"/>
    </location>
</feature>
<keyword evidence="9" id="KW-0378">Hydrolase</keyword>
<evidence type="ECO:0000256" key="4">
    <source>
        <dbReference type="ARBA" id="ARBA00022989"/>
    </source>
</evidence>
<evidence type="ECO:0000256" key="7">
    <source>
        <dbReference type="SAM" id="MobiDB-lite"/>
    </source>
</evidence>
<keyword evidence="6" id="KW-0479">Metal-binding</keyword>
<sequence length="655" mass="67858">MRRVSAATGAYPLVFVTLLVAAIGLILLATPARETAPWLVGAYALAIAGWEAVGMIRQLLKGHAGLDILAVTAIAAAVTVGEPWAALVVVLMLTGGAALEDYAANRSKRELTALLRKAPQQATRLLRGDAAPAGGPTAERVAEDVPVEAVKVGDLLLVRPGALVPVDAVLVSEHAVLDESSLTGESLPVERVAGERVSSGVVNGATAVTMRAVALASDSEYQQIVRLVEQAAGSKAKVVRLADRYAVPFTVLSLIIAGIAWGVSGEAVRFAEVLVVATPCPLLIAAPVAFLGGMSRAARFGLIVKGGGTLEQLSRVRSAAFDKTGTITTGRPALERILAEPGFDEMSVLQFAASAEVYSSHVLAESVVVAAKQHGYPLLDALGAEEIATNGVAAEFASDNAEDAATTVRVGKPSWLREFAPALALAPLEPGELAIYVALDDRFAGAIVMRDQTRDEAAQALGELQRLGAERTLMVTGDVAATAEPIAAGLGINEVHAECRPSDKVSIVSAVQPRPLIMVGDGLNDAPVLAAADIGFAMGARGATAASESADIVNRYDTLTSLPLAVRVGKDTVRIALQSIWLGIIISVGLMLVAAFGFLPALIGAWLQEVVDLVAILGALRAVGPRAERKLKASRANAGGAQRTPLTGRESQRTH</sequence>
<name>A0A916K0P0_9MICO</name>
<dbReference type="PANTHER" id="PTHR48085">
    <property type="entry name" value="CADMIUM/ZINC-TRANSPORTING ATPASE HMA2-RELATED"/>
    <property type="match status" value="1"/>
</dbReference>
<evidence type="ECO:0000256" key="3">
    <source>
        <dbReference type="ARBA" id="ARBA00022692"/>
    </source>
</evidence>
<keyword evidence="4 6" id="KW-1133">Transmembrane helix</keyword>
<dbReference type="GO" id="GO:0019829">
    <property type="term" value="F:ATPase-coupled monoatomic cation transmembrane transporter activity"/>
    <property type="evidence" value="ECO:0007669"/>
    <property type="project" value="InterPro"/>
</dbReference>
<comment type="similarity">
    <text evidence="2 6">Belongs to the cation transport ATPase (P-type) (TC 3.A.3) family. Type IB subfamily.</text>
</comment>
<dbReference type="InterPro" id="IPR059000">
    <property type="entry name" value="ATPase_P-type_domA"/>
</dbReference>
<feature type="domain" description="P-type ATPase A" evidence="8">
    <location>
        <begin position="140"/>
        <end position="229"/>
    </location>
</feature>
<feature type="transmembrane region" description="Helical" evidence="6">
    <location>
        <begin position="580"/>
        <end position="599"/>
    </location>
</feature>
<reference evidence="9" key="1">
    <citation type="submission" date="2021-06" db="EMBL/GenBank/DDBJ databases">
        <authorList>
            <person name="Criscuolo A."/>
        </authorList>
    </citation>
    <scope>NUCLEOTIDE SEQUENCE</scope>
    <source>
        <strain evidence="9">CIP111803</strain>
    </source>
</reference>
<comment type="subcellular location">
    <subcellularLocation>
        <location evidence="6">Cell membrane</location>
    </subcellularLocation>
    <subcellularLocation>
        <location evidence="1">Membrane</location>
        <topology evidence="1">Multi-pass membrane protein</topology>
    </subcellularLocation>
</comment>
<gene>
    <name evidence="9" type="primary">zosA</name>
    <name evidence="9" type="ORF">LEUCIP111803_02446</name>
</gene>
<dbReference type="InterPro" id="IPR044492">
    <property type="entry name" value="P_typ_ATPase_HD_dom"/>
</dbReference>
<dbReference type="NCBIfam" id="TIGR01525">
    <property type="entry name" value="ATPase-IB_hvy"/>
    <property type="match status" value="1"/>
</dbReference>
<dbReference type="Proteomes" id="UP000693892">
    <property type="component" value="Unassembled WGS sequence"/>
</dbReference>
<feature type="region of interest" description="Disordered" evidence="7">
    <location>
        <begin position="633"/>
        <end position="655"/>
    </location>
</feature>
<keyword evidence="5 6" id="KW-0472">Membrane</keyword>
<accession>A0A916K0P0</accession>
<dbReference type="GO" id="GO:0005886">
    <property type="term" value="C:plasma membrane"/>
    <property type="evidence" value="ECO:0007669"/>
    <property type="project" value="UniProtKB-SubCell"/>
</dbReference>
<dbReference type="GO" id="GO:0046872">
    <property type="term" value="F:metal ion binding"/>
    <property type="evidence" value="ECO:0007669"/>
    <property type="project" value="UniProtKB-KW"/>
</dbReference>
<keyword evidence="3 6" id="KW-0812">Transmembrane</keyword>
<keyword evidence="10" id="KW-1185">Reference proteome</keyword>
<evidence type="ECO:0000256" key="6">
    <source>
        <dbReference type="RuleBase" id="RU362081"/>
    </source>
</evidence>
<feature type="transmembrane region" description="Helical" evidence="6">
    <location>
        <begin position="84"/>
        <end position="104"/>
    </location>
</feature>
<dbReference type="InterPro" id="IPR001757">
    <property type="entry name" value="P_typ_ATPase"/>
</dbReference>
<keyword evidence="6" id="KW-0067">ATP-binding</keyword>
<dbReference type="Pfam" id="PF00702">
    <property type="entry name" value="Hydrolase"/>
    <property type="match status" value="1"/>
</dbReference>
<keyword evidence="6" id="KW-0547">Nucleotide-binding</keyword>
<dbReference type="RefSeq" id="WP_218116367.1">
    <property type="nucleotide sequence ID" value="NZ_CAJVAP010000040.1"/>
</dbReference>
<organism evidence="9 10">
    <name type="scientific">Leucobacter soli</name>
    <dbReference type="NCBI Taxonomy" id="2812850"/>
    <lineage>
        <taxon>Bacteria</taxon>
        <taxon>Bacillati</taxon>
        <taxon>Actinomycetota</taxon>
        <taxon>Actinomycetes</taxon>
        <taxon>Micrococcales</taxon>
        <taxon>Microbacteriaceae</taxon>
        <taxon>Leucobacter</taxon>
    </lineage>
</organism>
<dbReference type="NCBIfam" id="TIGR01494">
    <property type="entry name" value="ATPase_P-type"/>
    <property type="match status" value="2"/>
</dbReference>
<evidence type="ECO:0000256" key="2">
    <source>
        <dbReference type="ARBA" id="ARBA00006024"/>
    </source>
</evidence>
<dbReference type="SFLD" id="SFLDF00027">
    <property type="entry name" value="p-type_atpase"/>
    <property type="match status" value="1"/>
</dbReference>
<dbReference type="GO" id="GO:0015086">
    <property type="term" value="F:cadmium ion transmembrane transporter activity"/>
    <property type="evidence" value="ECO:0007669"/>
    <property type="project" value="TreeGrafter"/>
</dbReference>
<evidence type="ECO:0000256" key="1">
    <source>
        <dbReference type="ARBA" id="ARBA00004141"/>
    </source>
</evidence>
<dbReference type="PANTHER" id="PTHR48085:SF5">
    <property type="entry name" value="CADMIUM_ZINC-TRANSPORTING ATPASE HMA4-RELATED"/>
    <property type="match status" value="1"/>
</dbReference>
<dbReference type="Pfam" id="PF00122">
    <property type="entry name" value="E1-E2_ATPase"/>
    <property type="match status" value="1"/>
</dbReference>
<proteinExistence type="inferred from homology"/>
<dbReference type="PROSITE" id="PS00154">
    <property type="entry name" value="ATPASE_E1_E2"/>
    <property type="match status" value="1"/>
</dbReference>
<feature type="transmembrane region" description="Helical" evidence="6">
    <location>
        <begin position="12"/>
        <end position="30"/>
    </location>
</feature>
<comment type="caution">
    <text evidence="9">The sequence shown here is derived from an EMBL/GenBank/DDBJ whole genome shotgun (WGS) entry which is preliminary data.</text>
</comment>
<dbReference type="GO" id="GO:0016887">
    <property type="term" value="F:ATP hydrolysis activity"/>
    <property type="evidence" value="ECO:0007669"/>
    <property type="project" value="InterPro"/>
</dbReference>
<evidence type="ECO:0000313" key="10">
    <source>
        <dbReference type="Proteomes" id="UP000693892"/>
    </source>
</evidence>
<dbReference type="InterPro" id="IPR018303">
    <property type="entry name" value="ATPase_P-typ_P_site"/>
</dbReference>
<dbReference type="GO" id="GO:0005524">
    <property type="term" value="F:ATP binding"/>
    <property type="evidence" value="ECO:0007669"/>
    <property type="project" value="UniProtKB-UniRule"/>
</dbReference>
<dbReference type="EC" id="3.6.3.-" evidence="9"/>
<feature type="transmembrane region" description="Helical" evidence="6">
    <location>
        <begin position="36"/>
        <end position="53"/>
    </location>
</feature>
<dbReference type="InterPro" id="IPR027256">
    <property type="entry name" value="P-typ_ATPase_IB"/>
</dbReference>
<dbReference type="InterPro" id="IPR051014">
    <property type="entry name" value="Cation_Transport_ATPase_IB"/>
</dbReference>
<evidence type="ECO:0000256" key="5">
    <source>
        <dbReference type="ARBA" id="ARBA00023136"/>
    </source>
</evidence>
<feature type="transmembrane region" description="Helical" evidence="6">
    <location>
        <begin position="245"/>
        <end position="264"/>
    </location>
</feature>